<dbReference type="OrthoDB" id="4077870at2"/>
<reference evidence="1 2" key="1">
    <citation type="submission" date="2018-03" db="EMBL/GenBank/DDBJ databases">
        <title>Chitinolytic properties of Streptosporangium nondiastaticum TBG75A20.</title>
        <authorList>
            <person name="Gayathri V."/>
            <person name="Shiburaj S."/>
        </authorList>
    </citation>
    <scope>NUCLEOTIDE SEQUENCE [LARGE SCALE GENOMIC DNA]</scope>
    <source>
        <strain evidence="1 2">TBG75A20</strain>
    </source>
</reference>
<sequence>MAEYYFPFDSGAGTTVTSEQWSQMTSMWQTDGIRAPRTSDPADPLATTATGQDMTVNIAPGHATVQGFHYYSDAERHVVIAANVGTQPRIDRITVRLSRTGQRISIAYLQGTPAAQPQPPALSQGQDGVFDVPLCRVAVAPQAGAIAPRDIVDERVYALTQTVYATAAARAASPERAVPGKLAYLQAEDRMEIYTNGTWTPLSPGPWQPLPLPADVAAHGGNPRWRLVNGTIELSGSVERKDGKDFNVADSWLLAVLPPEARPKYMRSFICATSFNAVKNSSIRIDVTSGTDPYPGQLQAQVQSPVKWIYLDSIRFAIDA</sequence>
<dbReference type="RefSeq" id="WP_106674866.1">
    <property type="nucleotide sequence ID" value="NZ_PXWG01000009.1"/>
</dbReference>
<organism evidence="1 2">
    <name type="scientific">Streptosporangium nondiastaticum</name>
    <dbReference type="NCBI Taxonomy" id="35764"/>
    <lineage>
        <taxon>Bacteria</taxon>
        <taxon>Bacillati</taxon>
        <taxon>Actinomycetota</taxon>
        <taxon>Actinomycetes</taxon>
        <taxon>Streptosporangiales</taxon>
        <taxon>Streptosporangiaceae</taxon>
        <taxon>Streptosporangium</taxon>
    </lineage>
</organism>
<dbReference type="Proteomes" id="UP000242427">
    <property type="component" value="Unassembled WGS sequence"/>
</dbReference>
<gene>
    <name evidence="1" type="ORF">B7P34_06690</name>
</gene>
<proteinExistence type="predicted"/>
<evidence type="ECO:0000313" key="1">
    <source>
        <dbReference type="EMBL" id="PSJ29550.1"/>
    </source>
</evidence>
<accession>A0A9X7JTE9</accession>
<evidence type="ECO:0000313" key="2">
    <source>
        <dbReference type="Proteomes" id="UP000242427"/>
    </source>
</evidence>
<comment type="caution">
    <text evidence="1">The sequence shown here is derived from an EMBL/GenBank/DDBJ whole genome shotgun (WGS) entry which is preliminary data.</text>
</comment>
<protein>
    <submittedName>
        <fullName evidence="1">Uncharacterized protein</fullName>
    </submittedName>
</protein>
<dbReference type="AlphaFoldDB" id="A0A9X7JTE9"/>
<name>A0A9X7JTE9_9ACTN</name>
<dbReference type="EMBL" id="PXWG01000009">
    <property type="protein sequence ID" value="PSJ29550.1"/>
    <property type="molecule type" value="Genomic_DNA"/>
</dbReference>
<keyword evidence="2" id="KW-1185">Reference proteome</keyword>